<dbReference type="Gene3D" id="3.50.50.60">
    <property type="entry name" value="FAD/NAD(P)-binding domain"/>
    <property type="match status" value="2"/>
</dbReference>
<accession>A0ABU4I1N3</accession>
<dbReference type="Proteomes" id="UP001284601">
    <property type="component" value="Unassembled WGS sequence"/>
</dbReference>
<comment type="caution">
    <text evidence="3">The sequence shown here is derived from an EMBL/GenBank/DDBJ whole genome shotgun (WGS) entry which is preliminary data.</text>
</comment>
<dbReference type="SUPFAM" id="SSF51905">
    <property type="entry name" value="FAD/NAD(P)-binding domain"/>
    <property type="match status" value="2"/>
</dbReference>
<comment type="similarity">
    <text evidence="1">Belongs to the flavin monoamine oxidase family.</text>
</comment>
<name>A0ABU4I1N3_9ACTN</name>
<evidence type="ECO:0000313" key="4">
    <source>
        <dbReference type="Proteomes" id="UP001284601"/>
    </source>
</evidence>
<gene>
    <name evidence="3" type="ORF">R7226_29965</name>
</gene>
<keyword evidence="4" id="KW-1185">Reference proteome</keyword>
<proteinExistence type="inferred from homology"/>
<dbReference type="InterPro" id="IPR036188">
    <property type="entry name" value="FAD/NAD-bd_sf"/>
</dbReference>
<dbReference type="Pfam" id="PF01593">
    <property type="entry name" value="Amino_oxidase"/>
    <property type="match status" value="1"/>
</dbReference>
<evidence type="ECO:0000313" key="3">
    <source>
        <dbReference type="EMBL" id="MDW5598625.1"/>
    </source>
</evidence>
<evidence type="ECO:0000256" key="1">
    <source>
        <dbReference type="ARBA" id="ARBA00005995"/>
    </source>
</evidence>
<feature type="domain" description="Amine oxidase" evidence="2">
    <location>
        <begin position="18"/>
        <end position="80"/>
    </location>
</feature>
<organism evidence="3 4">
    <name type="scientific">Conexibacter stalactiti</name>
    <dbReference type="NCBI Taxonomy" id="1940611"/>
    <lineage>
        <taxon>Bacteria</taxon>
        <taxon>Bacillati</taxon>
        <taxon>Actinomycetota</taxon>
        <taxon>Thermoleophilia</taxon>
        <taxon>Solirubrobacterales</taxon>
        <taxon>Conexibacteraceae</taxon>
        <taxon>Conexibacter</taxon>
    </lineage>
</organism>
<dbReference type="EMBL" id="JAWSTH010000159">
    <property type="protein sequence ID" value="MDW5598625.1"/>
    <property type="molecule type" value="Genomic_DNA"/>
</dbReference>
<dbReference type="RefSeq" id="WP_318601161.1">
    <property type="nucleotide sequence ID" value="NZ_JAWSTH010000159.1"/>
</dbReference>
<reference evidence="3 4" key="2">
    <citation type="submission" date="2023-10" db="EMBL/GenBank/DDBJ databases">
        <authorList>
            <person name="Han X.F."/>
        </authorList>
    </citation>
    <scope>NUCLEOTIDE SEQUENCE [LARGE SCALE GENOMIC DNA]</scope>
    <source>
        <strain evidence="3 4">KCTC 39840</strain>
    </source>
</reference>
<dbReference type="PANTHER" id="PTHR43563">
    <property type="entry name" value="AMINE OXIDASE"/>
    <property type="match status" value="1"/>
</dbReference>
<protein>
    <submittedName>
        <fullName evidence="3">FAD-dependent oxidoreductase</fullName>
    </submittedName>
</protein>
<dbReference type="InterPro" id="IPR050703">
    <property type="entry name" value="Flavin_MAO"/>
</dbReference>
<evidence type="ECO:0000259" key="2">
    <source>
        <dbReference type="Pfam" id="PF01593"/>
    </source>
</evidence>
<sequence length="156" mass="16317">MAADSHLDTDVAVVGAGLAGLVAARDLVRAGLGVIVLEARDRVGGRTLNEPVGADPEQVVELGGQWFGPTQHRVSALARRPERYVEKVWSEEPYSGGGYAGYMPPGAWTDHGAALRAAIGPLHWAGSETATIWNGYMDGAIQSGQRAAREVASALG</sequence>
<dbReference type="InterPro" id="IPR002937">
    <property type="entry name" value="Amino_oxidase"/>
</dbReference>
<dbReference type="PRINTS" id="PR00419">
    <property type="entry name" value="ADXRDTASE"/>
</dbReference>
<reference evidence="4" key="1">
    <citation type="submission" date="2023-07" db="EMBL/GenBank/DDBJ databases">
        <title>Conexibacter stalactiti sp. nov., isolated from stalactites in a lava cave and emended description of the genus Conexibacter.</title>
        <authorList>
            <person name="Lee S.D."/>
        </authorList>
    </citation>
    <scope>NUCLEOTIDE SEQUENCE [LARGE SCALE GENOMIC DNA]</scope>
    <source>
        <strain evidence="4">KCTC 39840</strain>
    </source>
</reference>
<dbReference type="PANTHER" id="PTHR43563:SF1">
    <property type="entry name" value="AMINE OXIDASE [FLAVIN-CONTAINING] B"/>
    <property type="match status" value="1"/>
</dbReference>